<keyword evidence="7 8" id="KW-0520">NAD</keyword>
<dbReference type="GO" id="GO:0009435">
    <property type="term" value="P:NAD+ biosynthetic process"/>
    <property type="evidence" value="ECO:0007669"/>
    <property type="project" value="UniProtKB-UniRule"/>
</dbReference>
<name>A0A917KBV6_9BACL</name>
<keyword evidence="5 8" id="KW-0067">ATP-binding</keyword>
<comment type="catalytic activity">
    <reaction evidence="8 10">
        <text>deamido-NAD(+) + NH4(+) + ATP = AMP + diphosphate + NAD(+) + H(+)</text>
        <dbReference type="Rhea" id="RHEA:21188"/>
        <dbReference type="ChEBI" id="CHEBI:15378"/>
        <dbReference type="ChEBI" id="CHEBI:28938"/>
        <dbReference type="ChEBI" id="CHEBI:30616"/>
        <dbReference type="ChEBI" id="CHEBI:33019"/>
        <dbReference type="ChEBI" id="CHEBI:57540"/>
        <dbReference type="ChEBI" id="CHEBI:58437"/>
        <dbReference type="ChEBI" id="CHEBI:456215"/>
        <dbReference type="EC" id="6.3.1.5"/>
    </reaction>
</comment>
<dbReference type="CDD" id="cd00553">
    <property type="entry name" value="NAD_synthase"/>
    <property type="match status" value="1"/>
</dbReference>
<dbReference type="AlphaFoldDB" id="A0A917KBV6"/>
<feature type="binding site" evidence="8">
    <location>
        <position position="197"/>
    </location>
    <ligand>
        <name>ATP</name>
        <dbReference type="ChEBI" id="CHEBI:30616"/>
    </ligand>
</feature>
<evidence type="ECO:0000256" key="7">
    <source>
        <dbReference type="ARBA" id="ARBA00023027"/>
    </source>
</evidence>
<feature type="domain" description="NAD/GMP synthase" evidence="11">
    <location>
        <begin position="19"/>
        <end position="261"/>
    </location>
</feature>
<dbReference type="InterPro" id="IPR003694">
    <property type="entry name" value="NAD_synthase"/>
</dbReference>
<sequence length="283" mass="31142">MRASIARRLQINAALTTDTLTAFLREEVEKAGFDRVIFGLSGGIDSAVVAYLATRAFGPKRVRAVMMPYRTSHPSSLADARAVVAALGIPSVVIDITGPVDAYFKQVDEVLGVAASPLRRGNRMARERMCTLFDLSAHDQALVLGTSNKTELLLGYGTQFGDLASAINPIGDLYKCQVRQLARYLGVPQPILDKPPSADLWADQTDEKELGFTYDEADEVLFQLVDLRLSPDELIADGYPPALVTAIARRVQRNQYKRRTPVIAKVSGRTVGLDFRYLRDWGL</sequence>
<dbReference type="InterPro" id="IPR022926">
    <property type="entry name" value="NH(3)-dep_NAD(+)_synth"/>
</dbReference>
<evidence type="ECO:0000313" key="13">
    <source>
        <dbReference type="Proteomes" id="UP000637695"/>
    </source>
</evidence>
<dbReference type="PANTHER" id="PTHR23090">
    <property type="entry name" value="NH 3 /GLUTAMINE-DEPENDENT NAD + SYNTHETASE"/>
    <property type="match status" value="1"/>
</dbReference>
<evidence type="ECO:0000256" key="9">
    <source>
        <dbReference type="RuleBase" id="RU003811"/>
    </source>
</evidence>
<dbReference type="GO" id="GO:0004359">
    <property type="term" value="F:glutaminase activity"/>
    <property type="evidence" value="ECO:0007669"/>
    <property type="project" value="InterPro"/>
</dbReference>
<organism evidence="12 13">
    <name type="scientific">Alicyclobacillus cellulosilyticus</name>
    <dbReference type="NCBI Taxonomy" id="1003997"/>
    <lineage>
        <taxon>Bacteria</taxon>
        <taxon>Bacillati</taxon>
        <taxon>Bacillota</taxon>
        <taxon>Bacilli</taxon>
        <taxon>Bacillales</taxon>
        <taxon>Alicyclobacillaceae</taxon>
        <taxon>Alicyclobacillus</taxon>
    </lineage>
</organism>
<feature type="binding site" description="in other chain" evidence="8">
    <location>
        <position position="126"/>
    </location>
    <ligand>
        <name>deamido-NAD(+)</name>
        <dbReference type="ChEBI" id="CHEBI:58437"/>
        <note>ligand shared between two neighboring subunits</note>
    </ligand>
</feature>
<dbReference type="Gene3D" id="3.40.50.620">
    <property type="entry name" value="HUPs"/>
    <property type="match status" value="1"/>
</dbReference>
<dbReference type="GO" id="GO:0008795">
    <property type="term" value="F:NAD+ synthase activity"/>
    <property type="evidence" value="ECO:0007669"/>
    <property type="project" value="UniProtKB-UniRule"/>
</dbReference>
<keyword evidence="3 8" id="KW-0479">Metal-binding</keyword>
<gene>
    <name evidence="8 12" type="primary">nadE</name>
    <name evidence="12" type="ORF">GCM10010885_14220</name>
</gene>
<dbReference type="FunFam" id="3.40.50.620:FF:000106">
    <property type="entry name" value="Glutamine-dependent NAD(+) synthetase"/>
    <property type="match status" value="1"/>
</dbReference>
<evidence type="ECO:0000259" key="11">
    <source>
        <dbReference type="Pfam" id="PF02540"/>
    </source>
</evidence>
<evidence type="ECO:0000256" key="2">
    <source>
        <dbReference type="ARBA" id="ARBA00022598"/>
    </source>
</evidence>
<keyword evidence="13" id="KW-1185">Reference proteome</keyword>
<keyword evidence="6 8" id="KW-0460">Magnesium</keyword>
<evidence type="ECO:0000256" key="1">
    <source>
        <dbReference type="ARBA" id="ARBA00005859"/>
    </source>
</evidence>
<dbReference type="EMBL" id="BMOY01000019">
    <property type="protein sequence ID" value="GGJ06231.1"/>
    <property type="molecule type" value="Genomic_DNA"/>
</dbReference>
<dbReference type="GO" id="GO:0046872">
    <property type="term" value="F:metal ion binding"/>
    <property type="evidence" value="ECO:0007669"/>
    <property type="project" value="UniProtKB-KW"/>
</dbReference>
<reference evidence="12" key="1">
    <citation type="journal article" date="2014" name="Int. J. Syst. Evol. Microbiol.">
        <title>Complete genome sequence of Corynebacterium casei LMG S-19264T (=DSM 44701T), isolated from a smear-ripened cheese.</title>
        <authorList>
            <consortium name="US DOE Joint Genome Institute (JGI-PGF)"/>
            <person name="Walter F."/>
            <person name="Albersmeier A."/>
            <person name="Kalinowski J."/>
            <person name="Ruckert C."/>
        </authorList>
    </citation>
    <scope>NUCLEOTIDE SEQUENCE</scope>
    <source>
        <strain evidence="12">JCM 18487</strain>
    </source>
</reference>
<comment type="caution">
    <text evidence="12">The sequence shown here is derived from an EMBL/GenBank/DDBJ whole genome shotgun (WGS) entry which is preliminary data.</text>
</comment>
<dbReference type="Proteomes" id="UP000637695">
    <property type="component" value="Unassembled WGS sequence"/>
</dbReference>
<keyword evidence="4 8" id="KW-0547">Nucleotide-binding</keyword>
<dbReference type="GO" id="GO:0005737">
    <property type="term" value="C:cytoplasm"/>
    <property type="evidence" value="ECO:0007669"/>
    <property type="project" value="InterPro"/>
</dbReference>
<dbReference type="GO" id="GO:0005524">
    <property type="term" value="F:ATP binding"/>
    <property type="evidence" value="ECO:0007669"/>
    <property type="project" value="UniProtKB-UniRule"/>
</dbReference>
<dbReference type="GO" id="GO:0003952">
    <property type="term" value="F:NAD+ synthase (glutamine-hydrolyzing) activity"/>
    <property type="evidence" value="ECO:0007669"/>
    <property type="project" value="InterPro"/>
</dbReference>
<dbReference type="PANTHER" id="PTHR23090:SF9">
    <property type="entry name" value="GLUTAMINE-DEPENDENT NAD(+) SYNTHETASE"/>
    <property type="match status" value="1"/>
</dbReference>
<accession>A0A917KBV6</accession>
<evidence type="ECO:0000256" key="5">
    <source>
        <dbReference type="ARBA" id="ARBA00022840"/>
    </source>
</evidence>
<evidence type="ECO:0000256" key="6">
    <source>
        <dbReference type="ARBA" id="ARBA00022842"/>
    </source>
</evidence>
<dbReference type="RefSeq" id="WP_229776593.1">
    <property type="nucleotide sequence ID" value="NZ_BMOY01000019.1"/>
</dbReference>
<proteinExistence type="inferred from homology"/>
<comment type="similarity">
    <text evidence="1 8 9">Belongs to the NAD synthetase family.</text>
</comment>
<feature type="binding site" evidence="8">
    <location>
        <position position="151"/>
    </location>
    <ligand>
        <name>Mg(2+)</name>
        <dbReference type="ChEBI" id="CHEBI:18420"/>
    </ligand>
</feature>
<dbReference type="Pfam" id="PF02540">
    <property type="entry name" value="NAD_synthase"/>
    <property type="match status" value="1"/>
</dbReference>
<comment type="subunit">
    <text evidence="8">Homodimer.</text>
</comment>
<evidence type="ECO:0000256" key="4">
    <source>
        <dbReference type="ARBA" id="ARBA00022741"/>
    </source>
</evidence>
<evidence type="ECO:0000313" key="12">
    <source>
        <dbReference type="EMBL" id="GGJ06231.1"/>
    </source>
</evidence>
<reference evidence="12" key="2">
    <citation type="submission" date="2020-09" db="EMBL/GenBank/DDBJ databases">
        <authorList>
            <person name="Sun Q."/>
            <person name="Ohkuma M."/>
        </authorList>
    </citation>
    <scope>NUCLEOTIDE SEQUENCE</scope>
    <source>
        <strain evidence="12">JCM 18487</strain>
    </source>
</reference>
<evidence type="ECO:0000256" key="10">
    <source>
        <dbReference type="RuleBase" id="RU003812"/>
    </source>
</evidence>
<dbReference type="EC" id="6.3.1.5" evidence="8 10"/>
<comment type="function">
    <text evidence="8">Catalyzes the ATP-dependent amidation of deamido-NAD to form NAD. Uses ammonia as a nitrogen source.</text>
</comment>
<evidence type="ECO:0000256" key="3">
    <source>
        <dbReference type="ARBA" id="ARBA00022723"/>
    </source>
</evidence>
<dbReference type="HAMAP" id="MF_00193">
    <property type="entry name" value="NadE_ammonia_dep"/>
    <property type="match status" value="1"/>
</dbReference>
<dbReference type="NCBIfam" id="NF010587">
    <property type="entry name" value="PRK13980.1"/>
    <property type="match status" value="1"/>
</dbReference>
<keyword evidence="2 8" id="KW-0436">Ligase</keyword>
<evidence type="ECO:0000256" key="8">
    <source>
        <dbReference type="HAMAP-Rule" id="MF_00193"/>
    </source>
</evidence>
<protein>
    <recommendedName>
        <fullName evidence="8 10">NH(3)-dependent NAD(+) synthetase</fullName>
        <ecNumber evidence="8 10">6.3.1.5</ecNumber>
    </recommendedName>
</protein>
<feature type="binding site" evidence="8">
    <location>
        <position position="175"/>
    </location>
    <ligand>
        <name>ATP</name>
        <dbReference type="ChEBI" id="CHEBI:30616"/>
    </ligand>
</feature>
<feature type="binding site" evidence="8">
    <location>
        <begin position="39"/>
        <end position="46"/>
    </location>
    <ligand>
        <name>ATP</name>
        <dbReference type="ChEBI" id="CHEBI:30616"/>
    </ligand>
</feature>
<comment type="caution">
    <text evidence="8">Lacks conserved residue(s) required for the propagation of feature annotation.</text>
</comment>
<feature type="binding site" evidence="8">
    <location>
        <position position="146"/>
    </location>
    <ligand>
        <name>ATP</name>
        <dbReference type="ChEBI" id="CHEBI:30616"/>
    </ligand>
</feature>
<dbReference type="NCBIfam" id="TIGR00552">
    <property type="entry name" value="nadE"/>
    <property type="match status" value="1"/>
</dbReference>
<dbReference type="InterPro" id="IPR022310">
    <property type="entry name" value="NAD/GMP_synthase"/>
</dbReference>
<dbReference type="SUPFAM" id="SSF52402">
    <property type="entry name" value="Adenine nucleotide alpha hydrolases-like"/>
    <property type="match status" value="1"/>
</dbReference>
<dbReference type="InterPro" id="IPR014729">
    <property type="entry name" value="Rossmann-like_a/b/a_fold"/>
</dbReference>
<feature type="binding site" evidence="8">
    <location>
        <position position="45"/>
    </location>
    <ligand>
        <name>Mg(2+)</name>
        <dbReference type="ChEBI" id="CHEBI:18420"/>
    </ligand>
</feature>
<comment type="pathway">
    <text evidence="8">Cofactor biosynthesis; NAD(+) biosynthesis; NAD(+) from deamido-NAD(+) (ammonia route): step 1/1.</text>
</comment>